<evidence type="ECO:0000256" key="11">
    <source>
        <dbReference type="PIRSR" id="PIRSR001400-1"/>
    </source>
</evidence>
<dbReference type="InterPro" id="IPR036849">
    <property type="entry name" value="Enolase-like_C_sf"/>
</dbReference>
<evidence type="ECO:0000256" key="10">
    <source>
        <dbReference type="HAMAP-Rule" id="MF_00318"/>
    </source>
</evidence>
<feature type="binding site" evidence="10">
    <location>
        <position position="398"/>
    </location>
    <ligand>
        <name>(2R)-2-phosphoglycerate</name>
        <dbReference type="ChEBI" id="CHEBI:58289"/>
    </ligand>
</feature>
<dbReference type="Gene3D" id="3.30.390.10">
    <property type="entry name" value="Enolase-like, N-terminal domain"/>
    <property type="match status" value="1"/>
</dbReference>
<evidence type="ECO:0000259" key="14">
    <source>
        <dbReference type="SMART" id="SM01192"/>
    </source>
</evidence>
<feature type="binding site" evidence="10">
    <location>
        <position position="376"/>
    </location>
    <ligand>
        <name>(2R)-2-phosphoglycerate</name>
        <dbReference type="ChEBI" id="CHEBI:58289"/>
    </ligand>
</feature>
<dbReference type="PIRSF" id="PIRSF001400">
    <property type="entry name" value="Enolase"/>
    <property type="match status" value="1"/>
</dbReference>
<dbReference type="GO" id="GO:0005576">
    <property type="term" value="C:extracellular region"/>
    <property type="evidence" value="ECO:0007669"/>
    <property type="project" value="UniProtKB-SubCell"/>
</dbReference>
<gene>
    <name evidence="10" type="primary">eno</name>
    <name evidence="16" type="ORF">Fsol_00135</name>
</gene>
<keyword evidence="17" id="KW-1185">Reference proteome</keyword>
<dbReference type="PANTHER" id="PTHR11902:SF1">
    <property type="entry name" value="ENOLASE"/>
    <property type="match status" value="1"/>
</dbReference>
<feature type="binding site" evidence="12">
    <location>
        <position position="163"/>
    </location>
    <ligand>
        <name>substrate</name>
    </ligand>
</feature>
<feature type="binding site" evidence="10 13">
    <location>
        <position position="297"/>
    </location>
    <ligand>
        <name>Mg(2+)</name>
        <dbReference type="ChEBI" id="CHEBI:18420"/>
    </ligand>
</feature>
<feature type="binding site" evidence="12">
    <location>
        <position position="172"/>
    </location>
    <ligand>
        <name>substrate</name>
    </ligand>
</feature>
<feature type="binding site" evidence="10">
    <location>
        <position position="347"/>
    </location>
    <ligand>
        <name>(2R)-2-phosphoglycerate</name>
        <dbReference type="ChEBI" id="CHEBI:58289"/>
    </ligand>
</feature>
<evidence type="ECO:0000256" key="1">
    <source>
        <dbReference type="ARBA" id="ARBA00005031"/>
    </source>
</evidence>
<dbReference type="SUPFAM" id="SSF51604">
    <property type="entry name" value="Enolase C-terminal domain-like"/>
    <property type="match status" value="1"/>
</dbReference>
<comment type="cofactor">
    <cofactor evidence="10">
        <name>Mg(2+)</name>
        <dbReference type="ChEBI" id="CHEBI:18420"/>
    </cofactor>
    <text evidence="10">Binds a second Mg(2+) ion via substrate during catalysis.</text>
</comment>
<dbReference type="HAMAP" id="MF_00318">
    <property type="entry name" value="Enolase"/>
    <property type="match status" value="1"/>
</dbReference>
<evidence type="ECO:0000313" key="16">
    <source>
        <dbReference type="EMBL" id="AWD32943.1"/>
    </source>
</evidence>
<comment type="catalytic activity">
    <reaction evidence="10">
        <text>(2R)-2-phosphoglycerate = phosphoenolpyruvate + H2O</text>
        <dbReference type="Rhea" id="RHEA:10164"/>
        <dbReference type="ChEBI" id="CHEBI:15377"/>
        <dbReference type="ChEBI" id="CHEBI:58289"/>
        <dbReference type="ChEBI" id="CHEBI:58702"/>
        <dbReference type="EC" id="4.2.1.11"/>
    </reaction>
</comment>
<dbReference type="SFLD" id="SFLDF00002">
    <property type="entry name" value="enolase"/>
    <property type="match status" value="1"/>
</dbReference>
<dbReference type="Proteomes" id="UP000244519">
    <property type="component" value="Chromosome"/>
</dbReference>
<comment type="function">
    <text evidence="9 10">Catalyzes the reversible conversion of 2-phosphoglycerate (2-PG) into phosphoenolpyruvate (PEP). It is essential for the degradation of carbohydrates via glycolysis.</text>
</comment>
<reference evidence="16 17" key="1">
    <citation type="journal article" date="2018" name="Genome Biol. Evol.">
        <title>The Genome Sequence of "Candidatus Fokinia solitaria": Insights on Reductive Evolution in Rickettsiales.</title>
        <authorList>
            <person name="Floriano A.M."/>
            <person name="Castelli M."/>
            <person name="Krenek S."/>
            <person name="Berendonk T.U."/>
            <person name="Bazzocchi C."/>
            <person name="Petroni G."/>
            <person name="Sassera D."/>
        </authorList>
    </citation>
    <scope>NUCLEOTIDE SEQUENCE [LARGE SCALE GENOMIC DNA]</scope>
    <source>
        <strain evidence="16">Rio ETE_ALG 3VII</strain>
    </source>
</reference>
<dbReference type="GO" id="GO:0004634">
    <property type="term" value="F:phosphopyruvate hydratase activity"/>
    <property type="evidence" value="ECO:0007669"/>
    <property type="project" value="UniProtKB-UniRule"/>
</dbReference>
<evidence type="ECO:0000313" key="17">
    <source>
        <dbReference type="Proteomes" id="UP000244519"/>
    </source>
</evidence>
<feature type="active site" description="Proton donor" evidence="10 11">
    <location>
        <position position="213"/>
    </location>
</feature>
<accession>A0A2U8BRM1</accession>
<feature type="active site" description="Proton acceptor" evidence="10 11">
    <location>
        <position position="347"/>
    </location>
</feature>
<dbReference type="Pfam" id="PF03952">
    <property type="entry name" value="Enolase_N"/>
    <property type="match status" value="1"/>
</dbReference>
<organism evidence="16 17">
    <name type="scientific">Candidatus Fokinia solitaria</name>
    <dbReference type="NCBI Taxonomy" id="1802984"/>
    <lineage>
        <taxon>Bacteria</taxon>
        <taxon>Pseudomonadati</taxon>
        <taxon>Pseudomonadota</taxon>
        <taxon>Alphaproteobacteria</taxon>
        <taxon>Rickettsiales</taxon>
        <taxon>Candidatus Midichloriaceae</taxon>
        <taxon>Candidatus Fokinia</taxon>
    </lineage>
</organism>
<dbReference type="Gene3D" id="3.20.20.120">
    <property type="entry name" value="Enolase-like C-terminal domain"/>
    <property type="match status" value="1"/>
</dbReference>
<keyword evidence="7 10" id="KW-0324">Glycolysis</keyword>
<feature type="binding site" evidence="12">
    <location>
        <position position="398"/>
    </location>
    <ligand>
        <name>substrate</name>
    </ligand>
</feature>
<comment type="similarity">
    <text evidence="2 10">Belongs to the enolase family.</text>
</comment>
<dbReference type="PANTHER" id="PTHR11902">
    <property type="entry name" value="ENOLASE"/>
    <property type="match status" value="1"/>
</dbReference>
<evidence type="ECO:0000256" key="8">
    <source>
        <dbReference type="ARBA" id="ARBA00023239"/>
    </source>
</evidence>
<dbReference type="EC" id="4.2.1.11" evidence="3 10"/>
<dbReference type="EMBL" id="CP025989">
    <property type="protein sequence ID" value="AWD32943.1"/>
    <property type="molecule type" value="Genomic_DNA"/>
</dbReference>
<evidence type="ECO:0000256" key="2">
    <source>
        <dbReference type="ARBA" id="ARBA00009604"/>
    </source>
</evidence>
<dbReference type="InterPro" id="IPR020810">
    <property type="entry name" value="Enolase_C"/>
</dbReference>
<dbReference type="PRINTS" id="PR00148">
    <property type="entry name" value="ENOLASE"/>
</dbReference>
<dbReference type="SMART" id="SM01192">
    <property type="entry name" value="Enolase_C"/>
    <property type="match status" value="1"/>
</dbReference>
<comment type="cofactor">
    <cofactor evidence="13">
        <name>Mg(2+)</name>
        <dbReference type="ChEBI" id="CHEBI:18420"/>
    </cofactor>
    <text evidence="13">Mg(2+) is required for catalysis and for stabilizing the dimer.</text>
</comment>
<feature type="domain" description="Enolase C-terminal TIM barrel" evidence="14">
    <location>
        <begin position="147"/>
        <end position="424"/>
    </location>
</feature>
<feature type="binding site" evidence="10 13">
    <location>
        <position position="324"/>
    </location>
    <ligand>
        <name>Mg(2+)</name>
        <dbReference type="ChEBI" id="CHEBI:18420"/>
    </ligand>
</feature>
<evidence type="ECO:0000259" key="15">
    <source>
        <dbReference type="SMART" id="SM01193"/>
    </source>
</evidence>
<protein>
    <recommendedName>
        <fullName evidence="4 10">Enolase</fullName>
        <ecNumber evidence="3 10">4.2.1.11</ecNumber>
    </recommendedName>
    <alternativeName>
        <fullName evidence="10">2-phospho-D-glycerate hydro-lyase</fullName>
    </alternativeName>
    <alternativeName>
        <fullName evidence="10">2-phosphoglycerate dehydratase</fullName>
    </alternativeName>
</protein>
<keyword evidence="6 10" id="KW-0460">Magnesium</keyword>
<evidence type="ECO:0000256" key="7">
    <source>
        <dbReference type="ARBA" id="ARBA00023152"/>
    </source>
</evidence>
<feature type="binding site" evidence="10 13">
    <location>
        <position position="249"/>
    </location>
    <ligand>
        <name>Mg(2+)</name>
        <dbReference type="ChEBI" id="CHEBI:18420"/>
    </ligand>
</feature>
<dbReference type="SFLD" id="SFLDG00178">
    <property type="entry name" value="enolase"/>
    <property type="match status" value="1"/>
</dbReference>
<feature type="domain" description="Enolase N-terminal" evidence="15">
    <location>
        <begin position="9"/>
        <end position="133"/>
    </location>
</feature>
<keyword evidence="10" id="KW-0963">Cytoplasm</keyword>
<comment type="subcellular location">
    <subcellularLocation>
        <location evidence="10">Cytoplasm</location>
    </subcellularLocation>
    <subcellularLocation>
        <location evidence="10">Secreted</location>
    </subcellularLocation>
    <subcellularLocation>
        <location evidence="10">Cell surface</location>
    </subcellularLocation>
    <text evidence="10">Fractions of enolase are present in both the cytoplasm and on the cell surface.</text>
</comment>
<dbReference type="KEGG" id="fso:Fsol_00135"/>
<evidence type="ECO:0000256" key="9">
    <source>
        <dbReference type="ARBA" id="ARBA00045763"/>
    </source>
</evidence>
<comment type="pathway">
    <text evidence="1 10">Carbohydrate degradation; glycolysis; pyruvate from D-glyceraldehyde 3-phosphate: step 4/5.</text>
</comment>
<keyword evidence="8 10" id="KW-0456">Lyase</keyword>
<dbReference type="SUPFAM" id="SSF54826">
    <property type="entry name" value="Enolase N-terminal domain-like"/>
    <property type="match status" value="1"/>
</dbReference>
<dbReference type="InterPro" id="IPR029017">
    <property type="entry name" value="Enolase-like_N"/>
</dbReference>
<evidence type="ECO:0000256" key="12">
    <source>
        <dbReference type="PIRSR" id="PIRSR001400-2"/>
    </source>
</evidence>
<proteinExistence type="inferred from homology"/>
<dbReference type="UniPathway" id="UPA00109">
    <property type="reaction ID" value="UER00187"/>
</dbReference>
<dbReference type="InterPro" id="IPR000941">
    <property type="entry name" value="Enolase"/>
</dbReference>
<dbReference type="AlphaFoldDB" id="A0A2U8BRM1"/>
<dbReference type="GO" id="GO:0009986">
    <property type="term" value="C:cell surface"/>
    <property type="evidence" value="ECO:0007669"/>
    <property type="project" value="UniProtKB-SubCell"/>
</dbReference>
<dbReference type="GO" id="GO:0006096">
    <property type="term" value="P:glycolytic process"/>
    <property type="evidence" value="ECO:0007669"/>
    <property type="project" value="UniProtKB-UniRule"/>
</dbReference>
<dbReference type="OrthoDB" id="9804716at2"/>
<dbReference type="RefSeq" id="WP_158521590.1">
    <property type="nucleotide sequence ID" value="NZ_CP025989.1"/>
</dbReference>
<feature type="binding site" evidence="12">
    <location>
        <position position="324"/>
    </location>
    <ligand>
        <name>substrate</name>
    </ligand>
</feature>
<feature type="binding site" evidence="12">
    <location>
        <begin position="374"/>
        <end position="377"/>
    </location>
    <ligand>
        <name>substrate</name>
    </ligand>
</feature>
<dbReference type="SMART" id="SM01193">
    <property type="entry name" value="Enolase_N"/>
    <property type="match status" value="1"/>
</dbReference>
<evidence type="ECO:0000256" key="4">
    <source>
        <dbReference type="ARBA" id="ARBA00017068"/>
    </source>
</evidence>
<dbReference type="GO" id="GO:0000287">
    <property type="term" value="F:magnesium ion binding"/>
    <property type="evidence" value="ECO:0007669"/>
    <property type="project" value="UniProtKB-UniRule"/>
</dbReference>
<evidence type="ECO:0000256" key="3">
    <source>
        <dbReference type="ARBA" id="ARBA00012058"/>
    </source>
</evidence>
<name>A0A2U8BRM1_9RICK</name>
<feature type="binding site" evidence="10">
    <location>
        <position position="377"/>
    </location>
    <ligand>
        <name>(2R)-2-phosphoglycerate</name>
        <dbReference type="ChEBI" id="CHEBI:58289"/>
    </ligand>
</feature>
<keyword evidence="5 10" id="KW-0964">Secreted</keyword>
<feature type="binding site" evidence="12">
    <location>
        <position position="297"/>
    </location>
    <ligand>
        <name>substrate</name>
    </ligand>
</feature>
<dbReference type="SFLD" id="SFLDS00001">
    <property type="entry name" value="Enolase"/>
    <property type="match status" value="1"/>
</dbReference>
<feature type="binding site" evidence="10">
    <location>
        <position position="171"/>
    </location>
    <ligand>
        <name>(2R)-2-phosphoglycerate</name>
        <dbReference type="ChEBI" id="CHEBI:58289"/>
    </ligand>
</feature>
<dbReference type="InterPro" id="IPR020811">
    <property type="entry name" value="Enolase_N"/>
</dbReference>
<evidence type="ECO:0000256" key="6">
    <source>
        <dbReference type="ARBA" id="ARBA00022842"/>
    </source>
</evidence>
<dbReference type="Pfam" id="PF00113">
    <property type="entry name" value="Enolase_C"/>
    <property type="match status" value="1"/>
</dbReference>
<keyword evidence="10 13" id="KW-0479">Metal-binding</keyword>
<sequence length="425" mass="46640">MIRKIVFIIENIRAIEVLDSRGNPTIEAIVTLADGAVGKFIAPSGASVGMYEAVAKRDDDGFSVKNIIDDGLSRVQVLCGMSFPSQLEFDTALAGIDGTVDKSVLGGNFCIAVSVAFCVACASKKNVSISHYISTLMEMRGYTVEDRKHKCTPMLNVINGGMHAVGGLDFQEIMITPMIFDTISEKIIAGAKIFCELKRIFKEKDYSINVGDEGGVSFGGGNIMAAFDILNEAIVRAGYNLDNVKISLDVAASNFCEMKDESFLYNLSEFKHPLSSEQLCEFYCDLVKQCGNVLSIEDPFHEEDEKGWMMIMKKLGKEVMIVGDDLFVTNQEIIRSKKASANAIIIKPNQIGLLSEAMEAVMLAKSNDMMLVFSHRSGDTEEHTIADIAYGCGSDFVKFGAPCRGERTSKYNQLLRIYHEFEGGE</sequence>
<evidence type="ECO:0000256" key="13">
    <source>
        <dbReference type="PIRSR" id="PIRSR001400-3"/>
    </source>
</evidence>
<evidence type="ECO:0000256" key="5">
    <source>
        <dbReference type="ARBA" id="ARBA00022525"/>
    </source>
</evidence>
<dbReference type="GO" id="GO:0000015">
    <property type="term" value="C:phosphopyruvate hydratase complex"/>
    <property type="evidence" value="ECO:0007669"/>
    <property type="project" value="InterPro"/>
</dbReference>